<keyword evidence="12" id="KW-0520">NAD</keyword>
<evidence type="ECO:0000256" key="19">
    <source>
        <dbReference type="ARBA" id="ARBA00080843"/>
    </source>
</evidence>
<evidence type="ECO:0000256" key="17">
    <source>
        <dbReference type="ARBA" id="ARBA00048815"/>
    </source>
</evidence>
<keyword evidence="14" id="KW-0472">Membrane</keyword>
<comment type="similarity">
    <text evidence="5">Belongs to the carotenoid/retinoid oxidoreductase family. CrtISO subfamily.</text>
</comment>
<keyword evidence="7 20" id="KW-0732">Signal</keyword>
<dbReference type="PANTHER" id="PTHR46091:SF1">
    <property type="entry name" value="ALL-TRANS-RETINOL 13,14-REDUCTASE"/>
    <property type="match status" value="1"/>
</dbReference>
<evidence type="ECO:0000313" key="21">
    <source>
        <dbReference type="Proteomes" id="UP000515203"/>
    </source>
</evidence>
<evidence type="ECO:0000256" key="12">
    <source>
        <dbReference type="ARBA" id="ARBA00023027"/>
    </source>
</evidence>
<keyword evidence="6" id="KW-0285">Flavoprotein</keyword>
<comment type="cofactor">
    <cofactor evidence="1">
        <name>NAD(+)</name>
        <dbReference type="ChEBI" id="CHEBI:57540"/>
    </cofactor>
</comment>
<reference evidence="22" key="1">
    <citation type="submission" date="2025-08" db="UniProtKB">
        <authorList>
            <consortium name="RefSeq"/>
        </authorList>
    </citation>
    <scope>IDENTIFICATION</scope>
</reference>
<evidence type="ECO:0000256" key="15">
    <source>
        <dbReference type="ARBA" id="ARBA00038979"/>
    </source>
</evidence>
<dbReference type="Proteomes" id="UP000515203">
    <property type="component" value="Unplaced"/>
</dbReference>
<evidence type="ECO:0000256" key="16">
    <source>
        <dbReference type="ARBA" id="ARBA00041141"/>
    </source>
</evidence>
<dbReference type="FunFam" id="3.50.50.60:FF:000139">
    <property type="entry name" value="All-trans-retinol 13,14-reductase"/>
    <property type="match status" value="1"/>
</dbReference>
<evidence type="ECO:0000256" key="20">
    <source>
        <dbReference type="SAM" id="SignalP"/>
    </source>
</evidence>
<protein>
    <recommendedName>
        <fullName evidence="16">All-trans-retinol 13,14-reductase</fullName>
        <ecNumber evidence="15">1.3.99.23</ecNumber>
    </recommendedName>
    <alternativeName>
        <fullName evidence="19">All-trans-13,14-dihydroretinol saturase</fullName>
    </alternativeName>
    <alternativeName>
        <fullName evidence="18">PPAR-alpha-regulated and starvation-induced gene protein</fullName>
    </alternativeName>
</protein>
<keyword evidence="10" id="KW-0521">NADP</keyword>
<dbReference type="CTD" id="54884"/>
<dbReference type="PANTHER" id="PTHR46091">
    <property type="entry name" value="BLR7054 PROTEIN"/>
    <property type="match status" value="1"/>
</dbReference>
<dbReference type="InParanoid" id="A0A6P3FBY9"/>
<name>A0A6P3FBY9_OCTDE</name>
<evidence type="ECO:0000256" key="18">
    <source>
        <dbReference type="ARBA" id="ARBA00077112"/>
    </source>
</evidence>
<dbReference type="GO" id="GO:0005789">
    <property type="term" value="C:endoplasmic reticulum membrane"/>
    <property type="evidence" value="ECO:0007669"/>
    <property type="project" value="UniProtKB-SubCell"/>
</dbReference>
<evidence type="ECO:0000256" key="8">
    <source>
        <dbReference type="ARBA" id="ARBA00022824"/>
    </source>
</evidence>
<evidence type="ECO:0000256" key="2">
    <source>
        <dbReference type="ARBA" id="ARBA00001937"/>
    </source>
</evidence>
<evidence type="ECO:0000256" key="5">
    <source>
        <dbReference type="ARBA" id="ARBA00005855"/>
    </source>
</evidence>
<comment type="cofactor">
    <cofactor evidence="3">
        <name>FAD</name>
        <dbReference type="ChEBI" id="CHEBI:57692"/>
    </cofactor>
</comment>
<evidence type="ECO:0000256" key="10">
    <source>
        <dbReference type="ARBA" id="ARBA00022857"/>
    </source>
</evidence>
<keyword evidence="11" id="KW-0560">Oxidoreductase</keyword>
<proteinExistence type="inferred from homology"/>
<evidence type="ECO:0000256" key="4">
    <source>
        <dbReference type="ARBA" id="ARBA00004406"/>
    </source>
</evidence>
<feature type="chain" id="PRO_5027596738" description="All-trans-retinol 13,14-reductase" evidence="20">
    <location>
        <begin position="22"/>
        <end position="609"/>
    </location>
</feature>
<dbReference type="InterPro" id="IPR052206">
    <property type="entry name" value="Retinol_saturase"/>
</dbReference>
<feature type="signal peptide" evidence="20">
    <location>
        <begin position="1"/>
        <end position="21"/>
    </location>
</feature>
<evidence type="ECO:0000256" key="9">
    <source>
        <dbReference type="ARBA" id="ARBA00022827"/>
    </source>
</evidence>
<dbReference type="Gene3D" id="3.50.50.60">
    <property type="entry name" value="FAD/NAD(P)-binding domain"/>
    <property type="match status" value="2"/>
</dbReference>
<dbReference type="EC" id="1.3.99.23" evidence="15"/>
<evidence type="ECO:0000256" key="7">
    <source>
        <dbReference type="ARBA" id="ARBA00022729"/>
    </source>
</evidence>
<sequence>MWLTLVLLAVLLLAGLRKVYLGLFGGRSPNPFSEDVKRPPAPLVTDKEARKKVLKQAFSVSQVPEKLDVVVIGSGIGGLAAAAILAKAGKRVLVLEQHNKAGGCCHTFGKNGLEFDTGIHYIGRMEEGNLGRFILDQITEGQLDWAPLCSPFDVVVFEGPDGRKEFPMYSGKKAYIQGLKEKFPREEAVIDKYMQLVTVVAQGATQAIILKFIPLSVVRLLGKCGLLTRFSPFLRASTQSLDEVLRQLGASAELQAVLSYIFPTYGVTPSHTTFAMHALLVDHYIQGAYYPRGGSSEIAFHTIPVIQRAGGAVLTKATVQSVLLDSAGKACGVSVKKGHELVNIYCPVVVSSAGLFNTYEHLLPESARCLPGVKQQLGMVRPGLGMFTVFICLRGTKEDLGLQSTNYYVYFDTDMDKAMERYISMPREKAMEHIPLLFIASSSTKDPTWQDRFPDRSTMIVLLPMNFEWFEEWQEEPKGKRGVDYETLKNSFIEASMSVVMKLFPQLEGKVEDVCGGSPLTNQFYLAAPRGATYGADHDMSRLHPRVMASMRAQTPIPNLFLSGQDIFTCGLLGALQGALLCSSAILKQNLYSDLKDLGSRVQMQKKQQ</sequence>
<evidence type="ECO:0000256" key="6">
    <source>
        <dbReference type="ARBA" id="ARBA00022630"/>
    </source>
</evidence>
<dbReference type="SUPFAM" id="SSF51905">
    <property type="entry name" value="FAD/NAD(P)-binding domain"/>
    <property type="match status" value="1"/>
</dbReference>
<dbReference type="RefSeq" id="XP_004642866.1">
    <property type="nucleotide sequence ID" value="XM_004642809.2"/>
</dbReference>
<dbReference type="FunFam" id="3.50.50.60:FF:000178">
    <property type="entry name" value="All-trans-retinol 13,14-reductase"/>
    <property type="match status" value="1"/>
</dbReference>
<dbReference type="Pfam" id="PF13450">
    <property type="entry name" value="NAD_binding_8"/>
    <property type="match status" value="1"/>
</dbReference>
<organism evidence="21 22">
    <name type="scientific">Octodon degus</name>
    <name type="common">Degu</name>
    <name type="synonym">Sciurus degus</name>
    <dbReference type="NCBI Taxonomy" id="10160"/>
    <lineage>
        <taxon>Eukaryota</taxon>
        <taxon>Metazoa</taxon>
        <taxon>Chordata</taxon>
        <taxon>Craniata</taxon>
        <taxon>Vertebrata</taxon>
        <taxon>Euteleostomi</taxon>
        <taxon>Mammalia</taxon>
        <taxon>Eutheria</taxon>
        <taxon>Euarchontoglires</taxon>
        <taxon>Glires</taxon>
        <taxon>Rodentia</taxon>
        <taxon>Hystricomorpha</taxon>
        <taxon>Octodontidae</taxon>
        <taxon>Octodon</taxon>
    </lineage>
</organism>
<evidence type="ECO:0000256" key="1">
    <source>
        <dbReference type="ARBA" id="ARBA00001911"/>
    </source>
</evidence>
<comment type="cofactor">
    <cofactor evidence="2">
        <name>NADP(+)</name>
        <dbReference type="ChEBI" id="CHEBI:58349"/>
    </cofactor>
</comment>
<dbReference type="FunCoup" id="A0A6P3FBY9">
    <property type="interactions" value="302"/>
</dbReference>
<dbReference type="PRINTS" id="PR00411">
    <property type="entry name" value="PNDRDTASEI"/>
</dbReference>
<evidence type="ECO:0000256" key="11">
    <source>
        <dbReference type="ARBA" id="ARBA00023002"/>
    </source>
</evidence>
<comment type="subcellular location">
    <subcellularLocation>
        <location evidence="4">Endoplasmic reticulum membrane</location>
        <topology evidence="4">Peripheral membrane protein</topology>
    </subcellularLocation>
</comment>
<accession>A0A6P3FBY9</accession>
<gene>
    <name evidence="22" type="primary">Retsat</name>
</gene>
<evidence type="ECO:0000256" key="14">
    <source>
        <dbReference type="ARBA" id="ARBA00023136"/>
    </source>
</evidence>
<dbReference type="GeneID" id="101576829"/>
<evidence type="ECO:0000256" key="13">
    <source>
        <dbReference type="ARBA" id="ARBA00023098"/>
    </source>
</evidence>
<keyword evidence="21" id="KW-1185">Reference proteome</keyword>
<comment type="catalytic activity">
    <reaction evidence="17">
        <text>all-trans-13,14-dihydroretinol + A = all-trans-retinol + AH2</text>
        <dbReference type="Rhea" id="RHEA:19193"/>
        <dbReference type="ChEBI" id="CHEBI:13193"/>
        <dbReference type="ChEBI" id="CHEBI:17336"/>
        <dbReference type="ChEBI" id="CHEBI:17499"/>
        <dbReference type="ChEBI" id="CHEBI:52075"/>
        <dbReference type="EC" id="1.3.99.23"/>
    </reaction>
</comment>
<dbReference type="OrthoDB" id="38045at2759"/>
<dbReference type="GO" id="GO:0005640">
    <property type="term" value="C:nuclear outer membrane"/>
    <property type="evidence" value="ECO:0007669"/>
    <property type="project" value="Ensembl"/>
</dbReference>
<dbReference type="AlphaFoldDB" id="A0A6P3FBY9"/>
<keyword evidence="13" id="KW-0443">Lipid metabolism</keyword>
<evidence type="ECO:0000313" key="22">
    <source>
        <dbReference type="RefSeq" id="XP_004642866.1"/>
    </source>
</evidence>
<dbReference type="OMA" id="AFMFADW"/>
<dbReference type="InterPro" id="IPR036188">
    <property type="entry name" value="FAD/NAD-bd_sf"/>
</dbReference>
<keyword evidence="9" id="KW-0274">FAD</keyword>
<dbReference type="GO" id="GO:0051786">
    <property type="term" value="F:all-trans-retinol 13,14-reductase activity"/>
    <property type="evidence" value="ECO:0007669"/>
    <property type="project" value="UniProtKB-EC"/>
</dbReference>
<keyword evidence="8" id="KW-0256">Endoplasmic reticulum</keyword>
<evidence type="ECO:0000256" key="3">
    <source>
        <dbReference type="ARBA" id="ARBA00001974"/>
    </source>
</evidence>